<dbReference type="GeneID" id="54301095"/>
<organism evidence="8 9">
    <name type="scientific">Aplosporella prunicola CBS 121167</name>
    <dbReference type="NCBI Taxonomy" id="1176127"/>
    <lineage>
        <taxon>Eukaryota</taxon>
        <taxon>Fungi</taxon>
        <taxon>Dikarya</taxon>
        <taxon>Ascomycota</taxon>
        <taxon>Pezizomycotina</taxon>
        <taxon>Dothideomycetes</taxon>
        <taxon>Dothideomycetes incertae sedis</taxon>
        <taxon>Botryosphaeriales</taxon>
        <taxon>Aplosporellaceae</taxon>
        <taxon>Aplosporella</taxon>
    </lineage>
</organism>
<comment type="similarity">
    <text evidence="5">Belongs to the phospholipase D family.</text>
</comment>
<feature type="domain" description="PLD phosphodiesterase" evidence="7">
    <location>
        <begin position="224"/>
        <end position="251"/>
    </location>
</feature>
<dbReference type="Pfam" id="PF00614">
    <property type="entry name" value="PLDc"/>
    <property type="match status" value="1"/>
</dbReference>
<feature type="domain" description="PLD phosphodiesterase" evidence="7">
    <location>
        <begin position="657"/>
        <end position="684"/>
    </location>
</feature>
<evidence type="ECO:0000256" key="5">
    <source>
        <dbReference type="PIRNR" id="PIRNR009376"/>
    </source>
</evidence>
<keyword evidence="4" id="KW-0443">Lipid metabolism</keyword>
<dbReference type="EMBL" id="ML995511">
    <property type="protein sequence ID" value="KAF2136856.1"/>
    <property type="molecule type" value="Genomic_DNA"/>
</dbReference>
<evidence type="ECO:0000256" key="4">
    <source>
        <dbReference type="ARBA" id="ARBA00023098"/>
    </source>
</evidence>
<dbReference type="FunFam" id="3.30.870.10:FF:000034">
    <property type="entry name" value="Phospholipase"/>
    <property type="match status" value="1"/>
</dbReference>
<evidence type="ECO:0000256" key="6">
    <source>
        <dbReference type="SAM" id="MobiDB-lite"/>
    </source>
</evidence>
<dbReference type="SMART" id="SM00155">
    <property type="entry name" value="PLDc"/>
    <property type="match status" value="2"/>
</dbReference>
<keyword evidence="3 5" id="KW-0442">Lipid degradation</keyword>
<keyword evidence="9" id="KW-1185">Reference proteome</keyword>
<feature type="compositionally biased region" description="Basic and acidic residues" evidence="6">
    <location>
        <begin position="8"/>
        <end position="27"/>
    </location>
</feature>
<feature type="compositionally biased region" description="Low complexity" evidence="6">
    <location>
        <begin position="566"/>
        <end position="582"/>
    </location>
</feature>
<evidence type="ECO:0000256" key="1">
    <source>
        <dbReference type="ARBA" id="ARBA00022737"/>
    </source>
</evidence>
<dbReference type="InterPro" id="IPR016555">
    <property type="entry name" value="PLipase_D_euk"/>
</dbReference>
<dbReference type="CDD" id="cd09141">
    <property type="entry name" value="PLDc_vPLD1_2_yPLD_like_2"/>
    <property type="match status" value="1"/>
</dbReference>
<gene>
    <name evidence="8" type="ORF">K452DRAFT_312868</name>
</gene>
<reference evidence="8" key="1">
    <citation type="journal article" date="2020" name="Stud. Mycol.">
        <title>101 Dothideomycetes genomes: a test case for predicting lifestyles and emergence of pathogens.</title>
        <authorList>
            <person name="Haridas S."/>
            <person name="Albert R."/>
            <person name="Binder M."/>
            <person name="Bloem J."/>
            <person name="Labutti K."/>
            <person name="Salamov A."/>
            <person name="Andreopoulos B."/>
            <person name="Baker S."/>
            <person name="Barry K."/>
            <person name="Bills G."/>
            <person name="Bluhm B."/>
            <person name="Cannon C."/>
            <person name="Castanera R."/>
            <person name="Culley D."/>
            <person name="Daum C."/>
            <person name="Ezra D."/>
            <person name="Gonzalez J."/>
            <person name="Henrissat B."/>
            <person name="Kuo A."/>
            <person name="Liang C."/>
            <person name="Lipzen A."/>
            <person name="Lutzoni F."/>
            <person name="Magnuson J."/>
            <person name="Mondo S."/>
            <person name="Nolan M."/>
            <person name="Ohm R."/>
            <person name="Pangilinan J."/>
            <person name="Park H.-J."/>
            <person name="Ramirez L."/>
            <person name="Alfaro M."/>
            <person name="Sun H."/>
            <person name="Tritt A."/>
            <person name="Yoshinaga Y."/>
            <person name="Zwiers L.-H."/>
            <person name="Turgeon B."/>
            <person name="Goodwin S."/>
            <person name="Spatafora J."/>
            <person name="Crous P."/>
            <person name="Grigoriev I."/>
        </authorList>
    </citation>
    <scope>NUCLEOTIDE SEQUENCE</scope>
    <source>
        <strain evidence="8">CBS 121167</strain>
    </source>
</reference>
<dbReference type="PROSITE" id="PS50035">
    <property type="entry name" value="PLD"/>
    <property type="match status" value="2"/>
</dbReference>
<dbReference type="GO" id="GO:0004630">
    <property type="term" value="F:phospholipase D activity"/>
    <property type="evidence" value="ECO:0007669"/>
    <property type="project" value="UniProtKB-UniRule"/>
</dbReference>
<dbReference type="PIRSF" id="PIRSF009376">
    <property type="entry name" value="Phospholipase_D_euk"/>
    <property type="match status" value="1"/>
</dbReference>
<evidence type="ECO:0000256" key="2">
    <source>
        <dbReference type="ARBA" id="ARBA00022801"/>
    </source>
</evidence>
<dbReference type="Gene3D" id="3.30.870.10">
    <property type="entry name" value="Endonuclease Chain A"/>
    <property type="match status" value="3"/>
</dbReference>
<dbReference type="RefSeq" id="XP_033392574.1">
    <property type="nucleotide sequence ID" value="XM_033543598.1"/>
</dbReference>
<dbReference type="GO" id="GO:0006654">
    <property type="term" value="P:phosphatidic acid biosynthetic process"/>
    <property type="evidence" value="ECO:0007669"/>
    <property type="project" value="InterPro"/>
</dbReference>
<dbReference type="SUPFAM" id="SSF56024">
    <property type="entry name" value="Phospholipase D/nuclease"/>
    <property type="match status" value="2"/>
</dbReference>
<evidence type="ECO:0000313" key="8">
    <source>
        <dbReference type="EMBL" id="KAF2136856.1"/>
    </source>
</evidence>
<name>A0A6A6AYZ7_9PEZI</name>
<dbReference type="GO" id="GO:0035556">
    <property type="term" value="P:intracellular signal transduction"/>
    <property type="evidence" value="ECO:0007669"/>
    <property type="project" value="InterPro"/>
</dbReference>
<sequence length="877" mass="100517">MAPTPTEAQREQEQHEEASHNPKGLKEHIKHPFPHLREKLRDTHLYEAKVQLNHLKHKIGKLDNLINPNHRHDEEHEKRTDAKRTAIAESHRFESFAPERDGNLVKWYIDGRDYFWAVSVALERAKETIYIADWWLSPELFLRRPPYYNQEWRLDQVLKRRAEAGVKIYVIVYKEVQAAITCNSAHTKHALTALCPPGSPGHGNIRVMRHPDHNVFENMGDMTFYWAHHEKFIVIDYAMAFIGGLDLCFGRWDNKQHLMADVHPGGVRDEVFPGQDFNNNRIMDFQSVEDWKSNELSKAEYGRMPWHDVAMGVIGPCVYDIAEHFILRWNLVKRDKYKRDQRYDWLMLEGRLGDDEDLVAVQRPKHPVGEYIQHPRSPLDTKPLDGTQGSVHAQIVRSSADWSSGILTEHSIQNAYCEIIRNAQHYVYIENQFFITSTGESQSPIHNQIGRAIVDACVRAGKEGRKFRVIIVIPAIPGFAGDLRSAAATGTRAIMDYQYKSINRGEHSIKEQIRKEGVNPDDHIFVFNLRSYDRLNTTPAMRRQEEASGVTYQDIQRAEAEEIMSSGVHGAAGDSSSSSEGGYDSDGGDEERQRLQDKRRRFESKRREAGLEKTQSKAGVISKDSIAQNALEGEGAVSDERWDPDDPDSEKQNFVQEELYIHGKVCIVDDKIALCGSSNINDRSQLGYHDSELTIVMEDTNTVQSTMDGQPHQAGHHATTLRRMLWREHLGLIKAQQYDASDDPNAQPPGDCPNDAVKDEVYQWLEDPLNEDVWNMWTGRATKNTEIFRDLFHADPDDNIKTFEDYATFLPSTDPNKTDTQHKQGHLYAVDRPIEEIKKALDEIKGHLVWMPLDFLKDANMAEKGLQVNAYTESIYT</sequence>
<dbReference type="Proteomes" id="UP000799438">
    <property type="component" value="Unassembled WGS sequence"/>
</dbReference>
<accession>A0A6A6AYZ7</accession>
<dbReference type="InterPro" id="IPR015679">
    <property type="entry name" value="PLipase_D_fam"/>
</dbReference>
<feature type="region of interest" description="Disordered" evidence="6">
    <location>
        <begin position="566"/>
        <end position="650"/>
    </location>
</feature>
<feature type="region of interest" description="Disordered" evidence="6">
    <location>
        <begin position="1"/>
        <end position="28"/>
    </location>
</feature>
<comment type="catalytic activity">
    <reaction evidence="5">
        <text>a 1,2-diacyl-sn-glycero-3-phosphocholine + H2O = a 1,2-diacyl-sn-glycero-3-phosphate + choline + H(+)</text>
        <dbReference type="Rhea" id="RHEA:14445"/>
        <dbReference type="ChEBI" id="CHEBI:15354"/>
        <dbReference type="ChEBI" id="CHEBI:15377"/>
        <dbReference type="ChEBI" id="CHEBI:15378"/>
        <dbReference type="ChEBI" id="CHEBI:57643"/>
        <dbReference type="ChEBI" id="CHEBI:58608"/>
        <dbReference type="EC" id="3.1.4.4"/>
    </reaction>
</comment>
<proteinExistence type="inferred from homology"/>
<keyword evidence="1" id="KW-0677">Repeat</keyword>
<dbReference type="CDD" id="cd09138">
    <property type="entry name" value="PLDc_vPLD1_2_yPLD_like_1"/>
    <property type="match status" value="1"/>
</dbReference>
<dbReference type="GO" id="GO:0009395">
    <property type="term" value="P:phospholipid catabolic process"/>
    <property type="evidence" value="ECO:0007669"/>
    <property type="project" value="TreeGrafter"/>
</dbReference>
<dbReference type="AlphaFoldDB" id="A0A6A6AYZ7"/>
<evidence type="ECO:0000256" key="3">
    <source>
        <dbReference type="ARBA" id="ARBA00022963"/>
    </source>
</evidence>
<dbReference type="EC" id="3.1.4.4" evidence="5"/>
<evidence type="ECO:0000259" key="7">
    <source>
        <dbReference type="PROSITE" id="PS50035"/>
    </source>
</evidence>
<dbReference type="PANTHER" id="PTHR18896">
    <property type="entry name" value="PHOSPHOLIPASE D"/>
    <property type="match status" value="1"/>
</dbReference>
<dbReference type="InterPro" id="IPR001736">
    <property type="entry name" value="PLipase_D/transphosphatidylase"/>
</dbReference>
<protein>
    <recommendedName>
        <fullName evidence="5">Phospholipase</fullName>
        <ecNumber evidence="5">3.1.4.4</ecNumber>
    </recommendedName>
</protein>
<feature type="compositionally biased region" description="Basic and acidic residues" evidence="6">
    <location>
        <begin position="605"/>
        <end position="615"/>
    </location>
</feature>
<dbReference type="PANTHER" id="PTHR18896:SF128">
    <property type="entry name" value="PHOSPHOLIPASE"/>
    <property type="match status" value="1"/>
</dbReference>
<evidence type="ECO:0000313" key="9">
    <source>
        <dbReference type="Proteomes" id="UP000799438"/>
    </source>
</evidence>
<keyword evidence="2 5" id="KW-0378">Hydrolase</keyword>
<dbReference type="OrthoDB" id="14911at2759"/>